<evidence type="ECO:0000256" key="6">
    <source>
        <dbReference type="ARBA" id="ARBA00014944"/>
    </source>
</evidence>
<evidence type="ECO:0000256" key="4">
    <source>
        <dbReference type="ARBA" id="ARBA00010441"/>
    </source>
</evidence>
<dbReference type="RefSeq" id="WP_184806166.1">
    <property type="nucleotide sequence ID" value="NZ_JACIIZ010000015.1"/>
</dbReference>
<evidence type="ECO:0000256" key="17">
    <source>
        <dbReference type="RuleBase" id="RU003750"/>
    </source>
</evidence>
<dbReference type="PANTHER" id="PTHR14269">
    <property type="entry name" value="CDP-DIACYLGLYCEROL--GLYCEROL-3-PHOSPHATE 3-PHOSPHATIDYLTRANSFERASE-RELATED"/>
    <property type="match status" value="1"/>
</dbReference>
<protein>
    <recommendedName>
        <fullName evidence="6 16">CDP-diacylglycerol--glycerol-3-phosphate 3-phosphatidyltransferase</fullName>
        <ecNumber evidence="5 16">2.7.8.5</ecNumber>
    </recommendedName>
</protein>
<evidence type="ECO:0000256" key="16">
    <source>
        <dbReference type="NCBIfam" id="TIGR00560"/>
    </source>
</evidence>
<dbReference type="GO" id="GO:0008444">
    <property type="term" value="F:CDP-diacylglycerol-glycerol-3-phosphate 3-phosphatidyltransferase activity"/>
    <property type="evidence" value="ECO:0007669"/>
    <property type="project" value="UniProtKB-UniRule"/>
</dbReference>
<dbReference type="GO" id="GO:0046474">
    <property type="term" value="P:glycerophospholipid biosynthetic process"/>
    <property type="evidence" value="ECO:0007669"/>
    <property type="project" value="TreeGrafter"/>
</dbReference>
<evidence type="ECO:0000256" key="3">
    <source>
        <dbReference type="ARBA" id="ARBA00005189"/>
    </source>
</evidence>
<accession>A0A7X0B4A0</accession>
<evidence type="ECO:0000256" key="10">
    <source>
        <dbReference type="ARBA" id="ARBA00022989"/>
    </source>
</evidence>
<dbReference type="PANTHER" id="PTHR14269:SF62">
    <property type="entry name" value="CDP-DIACYLGLYCEROL--GLYCEROL-3-PHOSPHATE 3-PHOSPHATIDYLTRANSFERASE 1, CHLOROPLASTIC"/>
    <property type="match status" value="1"/>
</dbReference>
<evidence type="ECO:0000256" key="15">
    <source>
        <dbReference type="ARBA" id="ARBA00048586"/>
    </source>
</evidence>
<organism evidence="20 21">
    <name type="scientific">Nitrospirillum iridis</name>
    <dbReference type="NCBI Taxonomy" id="765888"/>
    <lineage>
        <taxon>Bacteria</taxon>
        <taxon>Pseudomonadati</taxon>
        <taxon>Pseudomonadota</taxon>
        <taxon>Alphaproteobacteria</taxon>
        <taxon>Rhodospirillales</taxon>
        <taxon>Azospirillaceae</taxon>
        <taxon>Nitrospirillum</taxon>
    </lineage>
</organism>
<gene>
    <name evidence="20" type="ORF">FHS74_004749</name>
</gene>
<evidence type="ECO:0000256" key="19">
    <source>
        <dbReference type="SAM" id="Phobius"/>
    </source>
</evidence>
<feature type="compositionally biased region" description="Low complexity" evidence="18">
    <location>
        <begin position="193"/>
        <end position="209"/>
    </location>
</feature>
<dbReference type="InterPro" id="IPR000462">
    <property type="entry name" value="CDP-OH_P_trans"/>
</dbReference>
<keyword evidence="21" id="KW-1185">Reference proteome</keyword>
<feature type="region of interest" description="Disordered" evidence="18">
    <location>
        <begin position="188"/>
        <end position="209"/>
    </location>
</feature>
<evidence type="ECO:0000256" key="11">
    <source>
        <dbReference type="ARBA" id="ARBA00023098"/>
    </source>
</evidence>
<dbReference type="InterPro" id="IPR043130">
    <property type="entry name" value="CDP-OH_PTrfase_TM_dom"/>
</dbReference>
<keyword evidence="11" id="KW-0443">Lipid metabolism</keyword>
<comment type="pathway">
    <text evidence="2">Phospholipid metabolism; phosphatidylglycerol biosynthesis; phosphatidylglycerol from CDP-diacylglycerol: step 1/2.</text>
</comment>
<feature type="transmembrane region" description="Helical" evidence="19">
    <location>
        <begin position="7"/>
        <end position="26"/>
    </location>
</feature>
<keyword evidence="14" id="KW-1208">Phospholipid metabolism</keyword>
<keyword evidence="9 19" id="KW-0812">Transmembrane</keyword>
<keyword evidence="7" id="KW-0444">Lipid biosynthesis</keyword>
<evidence type="ECO:0000256" key="7">
    <source>
        <dbReference type="ARBA" id="ARBA00022516"/>
    </source>
</evidence>
<dbReference type="AlphaFoldDB" id="A0A7X0B4A0"/>
<evidence type="ECO:0000256" key="2">
    <source>
        <dbReference type="ARBA" id="ARBA00005042"/>
    </source>
</evidence>
<dbReference type="InterPro" id="IPR048254">
    <property type="entry name" value="CDP_ALCOHOL_P_TRANSF_CS"/>
</dbReference>
<evidence type="ECO:0000256" key="14">
    <source>
        <dbReference type="ARBA" id="ARBA00023264"/>
    </source>
</evidence>
<evidence type="ECO:0000313" key="21">
    <source>
        <dbReference type="Proteomes" id="UP000539175"/>
    </source>
</evidence>
<dbReference type="Gene3D" id="1.20.120.1760">
    <property type="match status" value="1"/>
</dbReference>
<evidence type="ECO:0000256" key="8">
    <source>
        <dbReference type="ARBA" id="ARBA00022679"/>
    </source>
</evidence>
<reference evidence="20 21" key="1">
    <citation type="submission" date="2020-08" db="EMBL/GenBank/DDBJ databases">
        <title>Genomic Encyclopedia of Type Strains, Phase IV (KMG-IV): sequencing the most valuable type-strain genomes for metagenomic binning, comparative biology and taxonomic classification.</title>
        <authorList>
            <person name="Goeker M."/>
        </authorList>
    </citation>
    <scope>NUCLEOTIDE SEQUENCE [LARGE SCALE GENOMIC DNA]</scope>
    <source>
        <strain evidence="20 21">DSM 22198</strain>
    </source>
</reference>
<comment type="caution">
    <text evidence="20">The sequence shown here is derived from an EMBL/GenBank/DDBJ whole genome shotgun (WGS) entry which is preliminary data.</text>
</comment>
<dbReference type="EC" id="2.7.8.5" evidence="5 16"/>
<comment type="catalytic activity">
    <reaction evidence="15">
        <text>a CDP-1,2-diacyl-sn-glycerol + sn-glycerol 3-phosphate = a 1,2-diacyl-sn-glycero-3-phospho-(1'-sn-glycero-3'-phosphate) + CMP + H(+)</text>
        <dbReference type="Rhea" id="RHEA:12593"/>
        <dbReference type="ChEBI" id="CHEBI:15378"/>
        <dbReference type="ChEBI" id="CHEBI:57597"/>
        <dbReference type="ChEBI" id="CHEBI:58332"/>
        <dbReference type="ChEBI" id="CHEBI:60110"/>
        <dbReference type="ChEBI" id="CHEBI:60377"/>
        <dbReference type="EC" id="2.7.8.5"/>
    </reaction>
</comment>
<keyword evidence="13" id="KW-0594">Phospholipid biosynthesis</keyword>
<comment type="similarity">
    <text evidence="4 17">Belongs to the CDP-alcohol phosphatidyltransferase class-I family.</text>
</comment>
<evidence type="ECO:0000256" key="13">
    <source>
        <dbReference type="ARBA" id="ARBA00023209"/>
    </source>
</evidence>
<comment type="pathway">
    <text evidence="3">Lipid metabolism.</text>
</comment>
<dbReference type="Pfam" id="PF01066">
    <property type="entry name" value="CDP-OH_P_transf"/>
    <property type="match status" value="1"/>
</dbReference>
<comment type="subcellular location">
    <subcellularLocation>
        <location evidence="1">Membrane</location>
        <topology evidence="1">Multi-pass membrane protein</topology>
    </subcellularLocation>
</comment>
<evidence type="ECO:0000256" key="18">
    <source>
        <dbReference type="SAM" id="MobiDB-lite"/>
    </source>
</evidence>
<evidence type="ECO:0000256" key="9">
    <source>
        <dbReference type="ARBA" id="ARBA00022692"/>
    </source>
</evidence>
<dbReference type="InterPro" id="IPR004570">
    <property type="entry name" value="Phosphatidylglycerol_P_synth"/>
</dbReference>
<evidence type="ECO:0000256" key="5">
    <source>
        <dbReference type="ARBA" id="ARBA00013170"/>
    </source>
</evidence>
<dbReference type="PIRSF" id="PIRSF000847">
    <property type="entry name" value="Phos_ph_gly_syn"/>
    <property type="match status" value="1"/>
</dbReference>
<name>A0A7X0B4A0_9PROT</name>
<dbReference type="NCBIfam" id="TIGR00560">
    <property type="entry name" value="pgsA"/>
    <property type="match status" value="1"/>
</dbReference>
<keyword evidence="10 19" id="KW-1133">Transmembrane helix</keyword>
<keyword evidence="12 19" id="KW-0472">Membrane</keyword>
<dbReference type="EMBL" id="JACIIZ010000015">
    <property type="protein sequence ID" value="MBB6254166.1"/>
    <property type="molecule type" value="Genomic_DNA"/>
</dbReference>
<dbReference type="InterPro" id="IPR050324">
    <property type="entry name" value="CDP-alcohol_PTase-I"/>
</dbReference>
<keyword evidence="8 17" id="KW-0808">Transferase</keyword>
<evidence type="ECO:0000256" key="12">
    <source>
        <dbReference type="ARBA" id="ARBA00023136"/>
    </source>
</evidence>
<dbReference type="Proteomes" id="UP000539175">
    <property type="component" value="Unassembled WGS sequence"/>
</dbReference>
<dbReference type="GO" id="GO:0016020">
    <property type="term" value="C:membrane"/>
    <property type="evidence" value="ECO:0007669"/>
    <property type="project" value="UniProtKB-SubCell"/>
</dbReference>
<proteinExistence type="inferred from homology"/>
<evidence type="ECO:0000313" key="20">
    <source>
        <dbReference type="EMBL" id="MBB6254166.1"/>
    </source>
</evidence>
<dbReference type="PROSITE" id="PS00379">
    <property type="entry name" value="CDP_ALCOHOL_P_TRANSF"/>
    <property type="match status" value="1"/>
</dbReference>
<sequence length="209" mass="22313">MLTSLPNLLTLSRIALIPVILALLWFPATWTAWTAAGLFALAGITDYFDGYLARAWHEESIIGRFLDPIADKLLVAAVLFLLVADHKIVGHAVLPAVIILLREVMVSGLREFLAGLRVGVPVSGLAKWKTAIQLMAIGWLIVGDHGPGWLPVRVVGEIGLWAAAVLTLITGWDYLRAGLRHMLNPTGAPPAAEPAAKAPTAVTPVRTGA</sequence>
<evidence type="ECO:0000256" key="1">
    <source>
        <dbReference type="ARBA" id="ARBA00004141"/>
    </source>
</evidence>